<dbReference type="PROSITE" id="PS01302">
    <property type="entry name" value="UPF0758"/>
    <property type="match status" value="1"/>
</dbReference>
<dbReference type="InterPro" id="IPR037518">
    <property type="entry name" value="MPN"/>
</dbReference>
<evidence type="ECO:0000313" key="9">
    <source>
        <dbReference type="Proteomes" id="UP000244450"/>
    </source>
</evidence>
<dbReference type="OrthoDB" id="9804482at2"/>
<dbReference type="Proteomes" id="UP000244450">
    <property type="component" value="Unassembled WGS sequence"/>
</dbReference>
<proteinExistence type="inferred from homology"/>
<dbReference type="AlphaFoldDB" id="A0A2T7BET4"/>
<comment type="similarity">
    <text evidence="6">Belongs to the UPF0758 family.</text>
</comment>
<feature type="domain" description="MPN" evidence="7">
    <location>
        <begin position="120"/>
        <end position="242"/>
    </location>
</feature>
<evidence type="ECO:0000256" key="4">
    <source>
        <dbReference type="ARBA" id="ARBA00022833"/>
    </source>
</evidence>
<protein>
    <recommendedName>
        <fullName evidence="7">MPN domain-containing protein</fullName>
    </recommendedName>
</protein>
<keyword evidence="9" id="KW-1185">Reference proteome</keyword>
<dbReference type="GO" id="GO:0008237">
    <property type="term" value="F:metallopeptidase activity"/>
    <property type="evidence" value="ECO:0007669"/>
    <property type="project" value="UniProtKB-KW"/>
</dbReference>
<sequence>METLMTVMPRHTPIRLREPEDQPRERMIRNGASKLSTAELLSILLQCGVKSKSALDLSHEILSSIAFNNADLSKLNIQQLERIAGIGKAKACTIMAALELGRRQACGGRARIPKKDKPYVFRSSREAALYLQPKIGHSPQEEFHVLYMAQTNQLIDHCHISTGGISYTLADPFVIYSHALHHKACRVMLCHNHPSGLLSPSQADLSTTRRLTEAGKLLNIEVVDHIIVSRSGYYSLAEEGLM</sequence>
<dbReference type="InterPro" id="IPR025657">
    <property type="entry name" value="RadC_JAB"/>
</dbReference>
<dbReference type="CDD" id="cd08071">
    <property type="entry name" value="MPN_DUF2466"/>
    <property type="match status" value="1"/>
</dbReference>
<comment type="caution">
    <text evidence="8">The sequence shown here is derived from an EMBL/GenBank/DDBJ whole genome shotgun (WGS) entry which is preliminary data.</text>
</comment>
<dbReference type="NCBIfam" id="TIGR00608">
    <property type="entry name" value="radc"/>
    <property type="match status" value="1"/>
</dbReference>
<evidence type="ECO:0000256" key="3">
    <source>
        <dbReference type="ARBA" id="ARBA00022801"/>
    </source>
</evidence>
<dbReference type="InterPro" id="IPR001405">
    <property type="entry name" value="UPF0758"/>
</dbReference>
<gene>
    <name evidence="8" type="ORF">DCC81_10710</name>
</gene>
<dbReference type="PANTHER" id="PTHR30471:SF3">
    <property type="entry name" value="UPF0758 PROTEIN YEES-RELATED"/>
    <property type="match status" value="1"/>
</dbReference>
<evidence type="ECO:0000256" key="1">
    <source>
        <dbReference type="ARBA" id="ARBA00022670"/>
    </source>
</evidence>
<dbReference type="PROSITE" id="PS50249">
    <property type="entry name" value="MPN"/>
    <property type="match status" value="1"/>
</dbReference>
<dbReference type="GO" id="GO:0006508">
    <property type="term" value="P:proteolysis"/>
    <property type="evidence" value="ECO:0007669"/>
    <property type="project" value="UniProtKB-KW"/>
</dbReference>
<evidence type="ECO:0000259" key="7">
    <source>
        <dbReference type="PROSITE" id="PS50249"/>
    </source>
</evidence>
<evidence type="ECO:0000256" key="5">
    <source>
        <dbReference type="ARBA" id="ARBA00023049"/>
    </source>
</evidence>
<dbReference type="InterPro" id="IPR020891">
    <property type="entry name" value="UPF0758_CS"/>
</dbReference>
<dbReference type="RefSeq" id="WP_108686638.1">
    <property type="nucleotide sequence ID" value="NZ_QCYK01000002.1"/>
</dbReference>
<keyword evidence="1" id="KW-0645">Protease</keyword>
<evidence type="ECO:0000256" key="6">
    <source>
        <dbReference type="RuleBase" id="RU003797"/>
    </source>
</evidence>
<dbReference type="GO" id="GO:0046872">
    <property type="term" value="F:metal ion binding"/>
    <property type="evidence" value="ECO:0007669"/>
    <property type="project" value="UniProtKB-KW"/>
</dbReference>
<dbReference type="PANTHER" id="PTHR30471">
    <property type="entry name" value="DNA REPAIR PROTEIN RADC"/>
    <property type="match status" value="1"/>
</dbReference>
<keyword evidence="2" id="KW-0479">Metal-binding</keyword>
<keyword evidence="5" id="KW-0482">Metalloprotease</keyword>
<dbReference type="Pfam" id="PF04002">
    <property type="entry name" value="RadC"/>
    <property type="match status" value="1"/>
</dbReference>
<evidence type="ECO:0000313" key="8">
    <source>
        <dbReference type="EMBL" id="PUZ24797.1"/>
    </source>
</evidence>
<reference evidence="8 9" key="1">
    <citation type="submission" date="2018-04" db="EMBL/GenBank/DDBJ databases">
        <title>Chitinophaga fuyangensis sp. nov., isolated from soil in a chemical factory.</title>
        <authorList>
            <person name="Chen K."/>
        </authorList>
    </citation>
    <scope>NUCLEOTIDE SEQUENCE [LARGE SCALE GENOMIC DNA]</scope>
    <source>
        <strain evidence="8 9">LY-1</strain>
    </source>
</reference>
<keyword evidence="3" id="KW-0378">Hydrolase</keyword>
<keyword evidence="4" id="KW-0862">Zinc</keyword>
<evidence type="ECO:0000256" key="2">
    <source>
        <dbReference type="ARBA" id="ARBA00022723"/>
    </source>
</evidence>
<accession>A0A2T7BET4</accession>
<dbReference type="EMBL" id="QCYK01000002">
    <property type="protein sequence ID" value="PUZ24797.1"/>
    <property type="molecule type" value="Genomic_DNA"/>
</dbReference>
<dbReference type="InterPro" id="IPR046778">
    <property type="entry name" value="UPF0758_N"/>
</dbReference>
<name>A0A2T7BET4_9BACT</name>
<dbReference type="Pfam" id="PF20582">
    <property type="entry name" value="UPF0758_N"/>
    <property type="match status" value="1"/>
</dbReference>
<organism evidence="8 9">
    <name type="scientific">Chitinophaga parva</name>
    <dbReference type="NCBI Taxonomy" id="2169414"/>
    <lineage>
        <taxon>Bacteria</taxon>
        <taxon>Pseudomonadati</taxon>
        <taxon>Bacteroidota</taxon>
        <taxon>Chitinophagia</taxon>
        <taxon>Chitinophagales</taxon>
        <taxon>Chitinophagaceae</taxon>
        <taxon>Chitinophaga</taxon>
    </lineage>
</organism>
<dbReference type="NCBIfam" id="NF000642">
    <property type="entry name" value="PRK00024.1"/>
    <property type="match status" value="1"/>
</dbReference>
<dbReference type="Gene3D" id="3.40.140.10">
    <property type="entry name" value="Cytidine Deaminase, domain 2"/>
    <property type="match status" value="1"/>
</dbReference>